<evidence type="ECO:0008006" key="4">
    <source>
        <dbReference type="Google" id="ProtNLM"/>
    </source>
</evidence>
<organism evidence="2 3">
    <name type="scientific">Streptococcus ferus</name>
    <dbReference type="NCBI Taxonomy" id="1345"/>
    <lineage>
        <taxon>Bacteria</taxon>
        <taxon>Bacillati</taxon>
        <taxon>Bacillota</taxon>
        <taxon>Bacilli</taxon>
        <taxon>Lactobacillales</taxon>
        <taxon>Streptococcaceae</taxon>
        <taxon>Streptococcus</taxon>
    </lineage>
</organism>
<reference evidence="2 3" key="1">
    <citation type="submission" date="2018-06" db="EMBL/GenBank/DDBJ databases">
        <authorList>
            <consortium name="Pathogen Informatics"/>
            <person name="Doyle S."/>
        </authorList>
    </citation>
    <scope>NUCLEOTIDE SEQUENCE [LARGE SCALE GENOMIC DNA]</scope>
    <source>
        <strain evidence="2 3">NCTC12278</strain>
    </source>
</reference>
<feature type="transmembrane region" description="Helical" evidence="1">
    <location>
        <begin position="32"/>
        <end position="50"/>
    </location>
</feature>
<dbReference type="OrthoDB" id="2147406at2"/>
<dbReference type="KEGG" id="sfer:NCTC12278_00742"/>
<evidence type="ECO:0000313" key="3">
    <source>
        <dbReference type="Proteomes" id="UP000249495"/>
    </source>
</evidence>
<gene>
    <name evidence="2" type="ORF">NCTC12278_00742</name>
</gene>
<dbReference type="Proteomes" id="UP000249495">
    <property type="component" value="Chromosome 1"/>
</dbReference>
<protein>
    <recommendedName>
        <fullName evidence="4">GGDEF domain-containing protein</fullName>
    </recommendedName>
</protein>
<accession>A0A2X3VKZ5</accession>
<feature type="transmembrane region" description="Helical" evidence="1">
    <location>
        <begin position="57"/>
        <end position="77"/>
    </location>
</feature>
<dbReference type="EMBL" id="LS483343">
    <property type="protein sequence ID" value="SQF40108.1"/>
    <property type="molecule type" value="Genomic_DNA"/>
</dbReference>
<keyword evidence="1" id="KW-0472">Membrane</keyword>
<evidence type="ECO:0000313" key="2">
    <source>
        <dbReference type="EMBL" id="SQF40108.1"/>
    </source>
</evidence>
<proteinExistence type="predicted"/>
<feature type="transmembrane region" description="Helical" evidence="1">
    <location>
        <begin position="7"/>
        <end position="26"/>
    </location>
</feature>
<evidence type="ECO:0000256" key="1">
    <source>
        <dbReference type="SAM" id="Phobius"/>
    </source>
</evidence>
<dbReference type="RefSeq" id="WP_018029601.1">
    <property type="nucleotide sequence ID" value="NZ_LS483343.1"/>
</dbReference>
<keyword evidence="3" id="KW-1185">Reference proteome</keyword>
<dbReference type="AlphaFoldDB" id="A0A2X3VKZ5"/>
<keyword evidence="1" id="KW-0812">Transmembrane</keyword>
<keyword evidence="1" id="KW-1133">Transmembrane helix</keyword>
<name>A0A2X3VKZ5_9STRE</name>
<dbReference type="STRING" id="1123303.GCA_000372425_00273"/>
<sequence>MKRSLSISSMFVIMVTAASFGLYVAYQHGLTVFAIYAALTFLVLLTPIFLTDLLVTWSELFMIVIGTFVFTVGVSYISVFERLVLILSLPVTLAAANQFEDLIWERSRAIRDQSSKAAKFYEFQLSKAKKYPDMGVQTLLVSWAHAEQFKQTQPKEYYAAIRRINRTLMRAKGEGNHLFYLRNGLFLIMKSDTSEHWRADLETVFSRELKKLRFHHEHSQHEIQFQYGYQFVNHENDDRYPSYEDILKRLERLLETDIIVEY</sequence>